<keyword evidence="4 6" id="KW-0238">DNA-binding</keyword>
<evidence type="ECO:0000313" key="11">
    <source>
        <dbReference type="Proteomes" id="UP000199627"/>
    </source>
</evidence>
<evidence type="ECO:0000256" key="6">
    <source>
        <dbReference type="RuleBase" id="RU000716"/>
    </source>
</evidence>
<evidence type="ECO:0000259" key="9">
    <source>
        <dbReference type="Pfam" id="PF08281"/>
    </source>
</evidence>
<dbReference type="EMBL" id="FNKL01000003">
    <property type="protein sequence ID" value="SDQ68993.1"/>
    <property type="molecule type" value="Genomic_DNA"/>
</dbReference>
<feature type="transmembrane region" description="Helical" evidence="7">
    <location>
        <begin position="193"/>
        <end position="211"/>
    </location>
</feature>
<dbReference type="GO" id="GO:0003677">
    <property type="term" value="F:DNA binding"/>
    <property type="evidence" value="ECO:0007669"/>
    <property type="project" value="UniProtKB-KW"/>
</dbReference>
<sequence>MSKQTKVMSTIKPDWNEIYSGLSPRLLGICRRYIQDIHTAEDIVQDSFIVAIQKNHQLNDEKALFAWLKKIVVNNALMYLRKHSKEVFLNTETSEIPDTLSEMNHPSLDEKHIFIYDFTRDQLLSSIDSLPEHHKSVFNLFFIENHSHAEISGMLGITVNTSKSHLMRAKKSVQNFLIDNFINQDTPKNKKKLAQLFVIFGLGGLLWAQTFNSKFSDFSISPLRKLEIPENITINQSVFSNYTNQNLKKKIIIGSVVLIIIAISIFAFNPKTLFFMMNNDHAKINSDIINKKENPPLLETPTKNNETKFENISISENVNSTNSKKSISENNLVQEDKKEVLKENNQSKKIILKDSAKEEANQKVIIVKKIIQRDTIFVER</sequence>
<evidence type="ECO:0000256" key="3">
    <source>
        <dbReference type="ARBA" id="ARBA00023082"/>
    </source>
</evidence>
<dbReference type="InterPro" id="IPR000838">
    <property type="entry name" value="RNA_pol_sigma70_ECF_CS"/>
</dbReference>
<keyword evidence="5 6" id="KW-0804">Transcription</keyword>
<evidence type="ECO:0000256" key="4">
    <source>
        <dbReference type="ARBA" id="ARBA00023125"/>
    </source>
</evidence>
<dbReference type="InterPro" id="IPR007627">
    <property type="entry name" value="RNA_pol_sigma70_r2"/>
</dbReference>
<evidence type="ECO:0000256" key="7">
    <source>
        <dbReference type="SAM" id="Phobius"/>
    </source>
</evidence>
<protein>
    <recommendedName>
        <fullName evidence="6">RNA polymerase sigma factor</fullName>
    </recommendedName>
</protein>
<feature type="domain" description="RNA polymerase sigma-70 region 2" evidence="8">
    <location>
        <begin position="19"/>
        <end position="85"/>
    </location>
</feature>
<accession>A0A1H1CXP0</accession>
<dbReference type="InterPro" id="IPR013324">
    <property type="entry name" value="RNA_pol_sigma_r3/r4-like"/>
</dbReference>
<dbReference type="CDD" id="cd06171">
    <property type="entry name" value="Sigma70_r4"/>
    <property type="match status" value="1"/>
</dbReference>
<dbReference type="Gene3D" id="1.10.1740.10">
    <property type="match status" value="1"/>
</dbReference>
<keyword evidence="7" id="KW-0812">Transmembrane</keyword>
<dbReference type="AlphaFoldDB" id="A0A1H1CXP0"/>
<dbReference type="Proteomes" id="UP000199627">
    <property type="component" value="Unassembled WGS sequence"/>
</dbReference>
<dbReference type="PANTHER" id="PTHR43133:SF46">
    <property type="entry name" value="RNA POLYMERASE SIGMA-70 FACTOR ECF SUBFAMILY"/>
    <property type="match status" value="1"/>
</dbReference>
<keyword evidence="7" id="KW-1133">Transmembrane helix</keyword>
<dbReference type="InterPro" id="IPR013325">
    <property type="entry name" value="RNA_pol_sigma_r2"/>
</dbReference>
<dbReference type="Pfam" id="PF08281">
    <property type="entry name" value="Sigma70_r4_2"/>
    <property type="match status" value="1"/>
</dbReference>
<dbReference type="NCBIfam" id="TIGR02937">
    <property type="entry name" value="sigma70-ECF"/>
    <property type="match status" value="1"/>
</dbReference>
<reference evidence="11" key="1">
    <citation type="submission" date="2016-10" db="EMBL/GenBank/DDBJ databases">
        <authorList>
            <person name="Varghese N."/>
            <person name="Submissions S."/>
        </authorList>
    </citation>
    <scope>NUCLEOTIDE SEQUENCE [LARGE SCALE GENOMIC DNA]</scope>
    <source>
        <strain evidence="11">DSM 17072</strain>
    </source>
</reference>
<feature type="domain" description="RNA polymerase sigma factor 70 region 4 type 2" evidence="9">
    <location>
        <begin position="121"/>
        <end position="172"/>
    </location>
</feature>
<dbReference type="InterPro" id="IPR039425">
    <property type="entry name" value="RNA_pol_sigma-70-like"/>
</dbReference>
<dbReference type="SUPFAM" id="SSF88659">
    <property type="entry name" value="Sigma3 and sigma4 domains of RNA polymerase sigma factors"/>
    <property type="match status" value="1"/>
</dbReference>
<evidence type="ECO:0000256" key="1">
    <source>
        <dbReference type="ARBA" id="ARBA00010641"/>
    </source>
</evidence>
<feature type="transmembrane region" description="Helical" evidence="7">
    <location>
        <begin position="251"/>
        <end position="268"/>
    </location>
</feature>
<dbReference type="InterPro" id="IPR036388">
    <property type="entry name" value="WH-like_DNA-bd_sf"/>
</dbReference>
<dbReference type="GO" id="GO:0016987">
    <property type="term" value="F:sigma factor activity"/>
    <property type="evidence" value="ECO:0007669"/>
    <property type="project" value="UniProtKB-KW"/>
</dbReference>
<dbReference type="PANTHER" id="PTHR43133">
    <property type="entry name" value="RNA POLYMERASE ECF-TYPE SIGMA FACTO"/>
    <property type="match status" value="1"/>
</dbReference>
<dbReference type="Gene3D" id="1.10.10.10">
    <property type="entry name" value="Winged helix-like DNA-binding domain superfamily/Winged helix DNA-binding domain"/>
    <property type="match status" value="1"/>
</dbReference>
<dbReference type="STRING" id="311333.SAMN05421664_2182"/>
<proteinExistence type="inferred from homology"/>
<organism evidence="10 11">
    <name type="scientific">Chryseobacterium soldanellicola</name>
    <dbReference type="NCBI Taxonomy" id="311333"/>
    <lineage>
        <taxon>Bacteria</taxon>
        <taxon>Pseudomonadati</taxon>
        <taxon>Bacteroidota</taxon>
        <taxon>Flavobacteriia</taxon>
        <taxon>Flavobacteriales</taxon>
        <taxon>Weeksellaceae</taxon>
        <taxon>Chryseobacterium group</taxon>
        <taxon>Chryseobacterium</taxon>
    </lineage>
</organism>
<dbReference type="GO" id="GO:0006352">
    <property type="term" value="P:DNA-templated transcription initiation"/>
    <property type="evidence" value="ECO:0007669"/>
    <property type="project" value="InterPro"/>
</dbReference>
<evidence type="ECO:0000256" key="2">
    <source>
        <dbReference type="ARBA" id="ARBA00023015"/>
    </source>
</evidence>
<dbReference type="InterPro" id="IPR014284">
    <property type="entry name" value="RNA_pol_sigma-70_dom"/>
</dbReference>
<dbReference type="PROSITE" id="PS01063">
    <property type="entry name" value="SIGMA70_ECF"/>
    <property type="match status" value="1"/>
</dbReference>
<evidence type="ECO:0000259" key="8">
    <source>
        <dbReference type="Pfam" id="PF04542"/>
    </source>
</evidence>
<name>A0A1H1CXP0_9FLAO</name>
<keyword evidence="2 6" id="KW-0805">Transcription regulation</keyword>
<comment type="similarity">
    <text evidence="1 6">Belongs to the sigma-70 factor family. ECF subfamily.</text>
</comment>
<dbReference type="InterPro" id="IPR013249">
    <property type="entry name" value="RNA_pol_sigma70_r4_t2"/>
</dbReference>
<evidence type="ECO:0000313" key="10">
    <source>
        <dbReference type="EMBL" id="SDQ68993.1"/>
    </source>
</evidence>
<evidence type="ECO:0000256" key="5">
    <source>
        <dbReference type="ARBA" id="ARBA00023163"/>
    </source>
</evidence>
<keyword evidence="3 6" id="KW-0731">Sigma factor</keyword>
<keyword evidence="11" id="KW-1185">Reference proteome</keyword>
<dbReference type="SUPFAM" id="SSF88946">
    <property type="entry name" value="Sigma2 domain of RNA polymerase sigma factors"/>
    <property type="match status" value="1"/>
</dbReference>
<keyword evidence="7" id="KW-0472">Membrane</keyword>
<gene>
    <name evidence="10" type="ORF">SAMN05421664_2182</name>
</gene>
<dbReference type="Pfam" id="PF04542">
    <property type="entry name" value="Sigma70_r2"/>
    <property type="match status" value="1"/>
</dbReference>